<dbReference type="GO" id="GO:0080143">
    <property type="term" value="P:regulation of amino acid export"/>
    <property type="evidence" value="ECO:0007669"/>
    <property type="project" value="InterPro"/>
</dbReference>
<dbReference type="InterPro" id="IPR040359">
    <property type="entry name" value="GDU"/>
</dbReference>
<comment type="similarity">
    <text evidence="2">Belongs to the GLUTAMINE DUMPER 1 (TC 9.B.60) family.</text>
</comment>
<evidence type="ECO:0000256" key="1">
    <source>
        <dbReference type="ARBA" id="ARBA00004167"/>
    </source>
</evidence>
<reference evidence="10" key="1">
    <citation type="submission" date="2018-02" db="EMBL/GenBank/DDBJ databases">
        <title>Rhizophora mucronata_Transcriptome.</title>
        <authorList>
            <person name="Meera S.P."/>
            <person name="Sreeshan A."/>
            <person name="Augustine A."/>
        </authorList>
    </citation>
    <scope>NUCLEOTIDE SEQUENCE</scope>
    <source>
        <tissue evidence="10">Leaf</tissue>
    </source>
</reference>
<keyword evidence="7 9" id="KW-0472">Membrane</keyword>
<keyword evidence="5" id="KW-0029">Amino-acid transport</keyword>
<evidence type="ECO:0000313" key="10">
    <source>
        <dbReference type="EMBL" id="MBX63605.1"/>
    </source>
</evidence>
<dbReference type="AlphaFoldDB" id="A0A2P2Q9G3"/>
<evidence type="ECO:0000256" key="9">
    <source>
        <dbReference type="SAM" id="Phobius"/>
    </source>
</evidence>
<feature type="compositionally biased region" description="Polar residues" evidence="8">
    <location>
        <begin position="137"/>
        <end position="148"/>
    </location>
</feature>
<evidence type="ECO:0000256" key="6">
    <source>
        <dbReference type="ARBA" id="ARBA00022989"/>
    </source>
</evidence>
<keyword evidence="3" id="KW-0813">Transport</keyword>
<evidence type="ECO:0000256" key="2">
    <source>
        <dbReference type="ARBA" id="ARBA00009977"/>
    </source>
</evidence>
<proteinExistence type="inferred from homology"/>
<sequence>MTVKGSLPGSTPLPPSPTTAWHSPMPYLFGGLAAMLGLIAFALLILACSYGRLSSRFRSVEGGRRDLERGNEKEGISSGDSHKVSNDKILVIMAGNHKPTFLATPVSGKASSSFVDKNGGFSDQLTRGTGVGDKFKQNGTSSHHLTTNEGEHEGT</sequence>
<feature type="transmembrane region" description="Helical" evidence="9">
    <location>
        <begin position="27"/>
        <end position="48"/>
    </location>
</feature>
<dbReference type="EMBL" id="GGEC01083121">
    <property type="protein sequence ID" value="MBX63605.1"/>
    <property type="molecule type" value="Transcribed_RNA"/>
</dbReference>
<evidence type="ECO:0000256" key="5">
    <source>
        <dbReference type="ARBA" id="ARBA00022970"/>
    </source>
</evidence>
<feature type="region of interest" description="Disordered" evidence="8">
    <location>
        <begin position="62"/>
        <end position="82"/>
    </location>
</feature>
<organism evidence="10">
    <name type="scientific">Rhizophora mucronata</name>
    <name type="common">Asiatic mangrove</name>
    <dbReference type="NCBI Taxonomy" id="61149"/>
    <lineage>
        <taxon>Eukaryota</taxon>
        <taxon>Viridiplantae</taxon>
        <taxon>Streptophyta</taxon>
        <taxon>Embryophyta</taxon>
        <taxon>Tracheophyta</taxon>
        <taxon>Spermatophyta</taxon>
        <taxon>Magnoliopsida</taxon>
        <taxon>eudicotyledons</taxon>
        <taxon>Gunneridae</taxon>
        <taxon>Pentapetalae</taxon>
        <taxon>rosids</taxon>
        <taxon>fabids</taxon>
        <taxon>Malpighiales</taxon>
        <taxon>Rhizophoraceae</taxon>
        <taxon>Rhizophora</taxon>
    </lineage>
</organism>
<evidence type="ECO:0000256" key="4">
    <source>
        <dbReference type="ARBA" id="ARBA00022692"/>
    </source>
</evidence>
<dbReference type="GO" id="GO:0006865">
    <property type="term" value="P:amino acid transport"/>
    <property type="evidence" value="ECO:0007669"/>
    <property type="project" value="UniProtKB-KW"/>
</dbReference>
<evidence type="ECO:0000256" key="3">
    <source>
        <dbReference type="ARBA" id="ARBA00022448"/>
    </source>
</evidence>
<dbReference type="PANTHER" id="PTHR33228:SF49">
    <property type="entry name" value="PROTEIN GLUTAMINE DUMPER 5"/>
    <property type="match status" value="1"/>
</dbReference>
<keyword evidence="6 9" id="KW-1133">Transmembrane helix</keyword>
<protein>
    <submittedName>
        <fullName evidence="10">Uncharacterized protein</fullName>
    </submittedName>
</protein>
<evidence type="ECO:0000256" key="7">
    <source>
        <dbReference type="ARBA" id="ARBA00023136"/>
    </source>
</evidence>
<evidence type="ECO:0000256" key="8">
    <source>
        <dbReference type="SAM" id="MobiDB-lite"/>
    </source>
</evidence>
<comment type="subcellular location">
    <subcellularLocation>
        <location evidence="1">Membrane</location>
        <topology evidence="1">Single-pass membrane protein</topology>
    </subcellularLocation>
</comment>
<keyword evidence="4 9" id="KW-0812">Transmembrane</keyword>
<name>A0A2P2Q9G3_RHIMU</name>
<feature type="region of interest" description="Disordered" evidence="8">
    <location>
        <begin position="125"/>
        <end position="155"/>
    </location>
</feature>
<accession>A0A2P2Q9G3</accession>
<dbReference type="PANTHER" id="PTHR33228">
    <property type="entry name" value="PROTEIN GLUTAMINE DUMPER 4-RELATED"/>
    <property type="match status" value="1"/>
</dbReference>
<dbReference type="GO" id="GO:0016020">
    <property type="term" value="C:membrane"/>
    <property type="evidence" value="ECO:0007669"/>
    <property type="project" value="UniProtKB-SubCell"/>
</dbReference>